<keyword evidence="5" id="KW-0560">Oxidoreductase</keyword>
<evidence type="ECO:0000256" key="3">
    <source>
        <dbReference type="ARBA" id="ARBA00022630"/>
    </source>
</evidence>
<name>A0ABX1T4D4_9PROT</name>
<keyword evidence="4" id="KW-0274">FAD</keyword>
<evidence type="ECO:0000259" key="6">
    <source>
        <dbReference type="Pfam" id="PF01266"/>
    </source>
</evidence>
<dbReference type="InterPro" id="IPR007867">
    <property type="entry name" value="GMC_OxRtase_C"/>
</dbReference>
<dbReference type="SUPFAM" id="SSF51905">
    <property type="entry name" value="FAD/NAD(P)-binding domain"/>
    <property type="match status" value="1"/>
</dbReference>
<dbReference type="PANTHER" id="PTHR42784:SF1">
    <property type="entry name" value="PYRANOSE 2-OXIDASE"/>
    <property type="match status" value="1"/>
</dbReference>
<evidence type="ECO:0000256" key="1">
    <source>
        <dbReference type="ARBA" id="ARBA00001974"/>
    </source>
</evidence>
<protein>
    <submittedName>
        <fullName evidence="8">GMC family oxidoreductase</fullName>
    </submittedName>
</protein>
<feature type="domain" description="FAD dependent oxidoreductase" evidence="6">
    <location>
        <begin position="4"/>
        <end position="268"/>
    </location>
</feature>
<evidence type="ECO:0000313" key="8">
    <source>
        <dbReference type="EMBL" id="NMQ04489.1"/>
    </source>
</evidence>
<feature type="domain" description="Glucose-methanol-choline oxidoreductase C-terminal" evidence="7">
    <location>
        <begin position="410"/>
        <end position="466"/>
    </location>
</feature>
<dbReference type="InterPro" id="IPR036188">
    <property type="entry name" value="FAD/NAD-bd_sf"/>
</dbReference>
<evidence type="ECO:0000256" key="2">
    <source>
        <dbReference type="ARBA" id="ARBA00010790"/>
    </source>
</evidence>
<comment type="cofactor">
    <cofactor evidence="1">
        <name>FAD</name>
        <dbReference type="ChEBI" id="CHEBI:57692"/>
    </cofactor>
</comment>
<evidence type="ECO:0000259" key="7">
    <source>
        <dbReference type="Pfam" id="PF05199"/>
    </source>
</evidence>
<keyword evidence="9" id="KW-1185">Reference proteome</keyword>
<sequence length="494" mass="53445">MDYDVIIIGSGAGGCAAAYHLTQSGKRVLLLEKGMALPRDGSTLDADKVLRRGMFLSDEPWFDRHGATIVPEEHFNLGGKTKWYGAALLRFAAHEFAADADHACLAWPFPYEELAPFYDEAEQLLGVRQFGIEANFQQIVSGLRRRDAQWRRQPMSLGLAADILSHPEEARHFDAFASVRGLKCDAESSLLQRVSHKPNLTVLTGKAVSGFIATGGDVTRVSGVECEDGSRHYAAAVVIAAGTLHSPRLLQSYLERTGLAQVLPSYRQVGRNYKAHVLTAMLALSHRPVTDVLCKTLLLLHDDMPHSTVQTLGGNLAEEIVRSQMPRFVPDWLAAPIAKRVYGLFLQTEDGSHPDNRVVATAQGSDRPLLDYDLARLPAAQAEHRRLVRTLQRQLLGLGYVALVRAIPLQGTAHACGTLVTGNDPATSVVDAHGKVHGMGNLYVADGSVLPRSSRANPALTIYAWGLRLASHLGSTVLAGRKAAGGFTVAHDGG</sequence>
<keyword evidence="3" id="KW-0285">Flavoprotein</keyword>
<comment type="caution">
    <text evidence="8">The sequence shown here is derived from an EMBL/GenBank/DDBJ whole genome shotgun (WGS) entry which is preliminary data.</text>
</comment>
<accession>A0ABX1T4D4</accession>
<organism evidence="8 9">
    <name type="scientific">Candidatus Accumulibacter contiguus</name>
    <dbReference type="NCBI Taxonomy" id="2954381"/>
    <lineage>
        <taxon>Bacteria</taxon>
        <taxon>Pseudomonadati</taxon>
        <taxon>Pseudomonadota</taxon>
        <taxon>Betaproteobacteria</taxon>
        <taxon>Candidatus Accumulibacter</taxon>
    </lineage>
</organism>
<dbReference type="PANTHER" id="PTHR42784">
    <property type="entry name" value="PYRANOSE 2-OXIDASE"/>
    <property type="match status" value="1"/>
</dbReference>
<dbReference type="Gene3D" id="3.50.50.60">
    <property type="entry name" value="FAD/NAD(P)-binding domain"/>
    <property type="match status" value="2"/>
</dbReference>
<comment type="similarity">
    <text evidence="2">Belongs to the GMC oxidoreductase family.</text>
</comment>
<dbReference type="RefSeq" id="WP_169069434.1">
    <property type="nucleotide sequence ID" value="NZ_JAZKUC010000001.1"/>
</dbReference>
<dbReference type="Pfam" id="PF01266">
    <property type="entry name" value="DAO"/>
    <property type="match status" value="1"/>
</dbReference>
<dbReference type="Pfam" id="PF05199">
    <property type="entry name" value="GMC_oxred_C"/>
    <property type="match status" value="1"/>
</dbReference>
<dbReference type="EMBL" id="SPMX01000008">
    <property type="protein sequence ID" value="NMQ04489.1"/>
    <property type="molecule type" value="Genomic_DNA"/>
</dbReference>
<proteinExistence type="inferred from homology"/>
<dbReference type="Proteomes" id="UP000886469">
    <property type="component" value="Unassembled WGS sequence"/>
</dbReference>
<evidence type="ECO:0000256" key="5">
    <source>
        <dbReference type="ARBA" id="ARBA00023002"/>
    </source>
</evidence>
<dbReference type="InterPro" id="IPR051473">
    <property type="entry name" value="P2Ox-like"/>
</dbReference>
<evidence type="ECO:0000313" key="9">
    <source>
        <dbReference type="Proteomes" id="UP000886469"/>
    </source>
</evidence>
<dbReference type="InterPro" id="IPR006076">
    <property type="entry name" value="FAD-dep_OxRdtase"/>
</dbReference>
<evidence type="ECO:0000256" key="4">
    <source>
        <dbReference type="ARBA" id="ARBA00022827"/>
    </source>
</evidence>
<reference evidence="8" key="1">
    <citation type="submission" date="2019-03" db="EMBL/GenBank/DDBJ databases">
        <title>Metabolic reconstructions from genomes of highly enriched 'Candidatus Accumulibacter' and 'Candidatus Competibacter' bioreactor populations.</title>
        <authorList>
            <person name="Annavajhala M.K."/>
            <person name="Welles L."/>
            <person name="Abbas B."/>
            <person name="Sorokin D."/>
            <person name="Park H."/>
            <person name="Van Loosdrecht M."/>
            <person name="Chandran K."/>
        </authorList>
    </citation>
    <scope>NUCLEOTIDE SEQUENCE</scope>
    <source>
        <strain evidence="8">SBR_L</strain>
    </source>
</reference>
<gene>
    <name evidence="8" type="ORF">E4Q08_04050</name>
</gene>